<keyword evidence="1" id="KW-0472">Membrane</keyword>
<organism evidence="2">
    <name type="scientific">viral metagenome</name>
    <dbReference type="NCBI Taxonomy" id="1070528"/>
    <lineage>
        <taxon>unclassified sequences</taxon>
        <taxon>metagenomes</taxon>
        <taxon>organismal metagenomes</taxon>
    </lineage>
</organism>
<accession>A0A6C0CBF6</accession>
<dbReference type="EMBL" id="MN739379">
    <property type="protein sequence ID" value="QHT01677.1"/>
    <property type="molecule type" value="Genomic_DNA"/>
</dbReference>
<reference evidence="2" key="1">
    <citation type="journal article" date="2020" name="Nature">
        <title>Giant virus diversity and host interactions through global metagenomics.</title>
        <authorList>
            <person name="Schulz F."/>
            <person name="Roux S."/>
            <person name="Paez-Espino D."/>
            <person name="Jungbluth S."/>
            <person name="Walsh D.A."/>
            <person name="Denef V.J."/>
            <person name="McMahon K.D."/>
            <person name="Konstantinidis K.T."/>
            <person name="Eloe-Fadrosh E.A."/>
            <person name="Kyrpides N.C."/>
            <person name="Woyke T."/>
        </authorList>
    </citation>
    <scope>NUCLEOTIDE SEQUENCE</scope>
    <source>
        <strain evidence="2">GVMAG-M-3300020523-10</strain>
    </source>
</reference>
<evidence type="ECO:0000313" key="2">
    <source>
        <dbReference type="EMBL" id="QHT01677.1"/>
    </source>
</evidence>
<name>A0A6C0CBF6_9ZZZZ</name>
<sequence length="239" mass="27363">MSSSGLTYINELPNPNPNSNMQINSVQQQLLMQQQQPQNIILNKNEIVSNQNSQMPGPAINQFIPSGTYSTQNPMQQNSNQITMENSVLNQQPNYNELVNQIQKASLNGSTSLPSRDIPNNSIQISNDEQIKPNYIPPPPVQEDYIKNNETPDYLIEENNRKMRNSNFYDMLYGEAQLPLIIALVYFLFQLPAIKKYNKNLLPFMFNLDGNPNLYGYIFNSVLFASMIYILLKVMTKFV</sequence>
<feature type="transmembrane region" description="Helical" evidence="1">
    <location>
        <begin position="214"/>
        <end position="232"/>
    </location>
</feature>
<feature type="transmembrane region" description="Helical" evidence="1">
    <location>
        <begin position="171"/>
        <end position="194"/>
    </location>
</feature>
<keyword evidence="1" id="KW-0812">Transmembrane</keyword>
<keyword evidence="1" id="KW-1133">Transmembrane helix</keyword>
<dbReference type="AlphaFoldDB" id="A0A6C0CBF6"/>
<protein>
    <submittedName>
        <fullName evidence="2">Uncharacterized protein</fullName>
    </submittedName>
</protein>
<evidence type="ECO:0000256" key="1">
    <source>
        <dbReference type="SAM" id="Phobius"/>
    </source>
</evidence>
<proteinExistence type="predicted"/>